<evidence type="ECO:0000256" key="11">
    <source>
        <dbReference type="SAM" id="MobiDB-lite"/>
    </source>
</evidence>
<dbReference type="PANTHER" id="PTHR23071:SF1">
    <property type="entry name" value="GPI ETHANOLAMINE PHOSPHATE TRANSFERASE 3"/>
    <property type="match status" value="1"/>
</dbReference>
<dbReference type="Pfam" id="PF01663">
    <property type="entry name" value="Phosphodiest"/>
    <property type="match status" value="1"/>
</dbReference>
<evidence type="ECO:0000256" key="5">
    <source>
        <dbReference type="ARBA" id="ARBA00022679"/>
    </source>
</evidence>
<gene>
    <name evidence="14" type="ORF">FH972_024846</name>
</gene>
<dbReference type="PANTHER" id="PTHR23071">
    <property type="entry name" value="PHOSPHATIDYLINOSITOL GLYCAN"/>
    <property type="match status" value="1"/>
</dbReference>
<feature type="transmembrane region" description="Helical" evidence="12">
    <location>
        <begin position="700"/>
        <end position="718"/>
    </location>
</feature>
<dbReference type="Gene3D" id="3.40.50.80">
    <property type="entry name" value="Nucleotide-binding domain of ferredoxin-NADP reductase (FNR) module"/>
    <property type="match status" value="1"/>
</dbReference>
<feature type="transmembrane region" description="Helical" evidence="12">
    <location>
        <begin position="657"/>
        <end position="673"/>
    </location>
</feature>
<feature type="transmembrane region" description="Helical" evidence="12">
    <location>
        <begin position="873"/>
        <end position="892"/>
    </location>
</feature>
<feature type="transmembrane region" description="Helical" evidence="12">
    <location>
        <begin position="49"/>
        <end position="72"/>
    </location>
</feature>
<comment type="subcellular location">
    <subcellularLocation>
        <location evidence="1">Endoplasmic reticulum membrane</location>
        <topology evidence="1">Multi-pass membrane protein</topology>
    </subcellularLocation>
</comment>
<feature type="transmembrane region" description="Helical" evidence="12">
    <location>
        <begin position="1080"/>
        <end position="1111"/>
    </location>
</feature>
<evidence type="ECO:0000256" key="1">
    <source>
        <dbReference type="ARBA" id="ARBA00004477"/>
    </source>
</evidence>
<evidence type="ECO:0000256" key="10">
    <source>
        <dbReference type="ARBA" id="ARBA00023180"/>
    </source>
</evidence>
<feature type="transmembrane region" description="Helical" evidence="12">
    <location>
        <begin position="1325"/>
        <end position="1343"/>
    </location>
</feature>
<keyword evidence="5" id="KW-0808">Transferase</keyword>
<dbReference type="OrthoDB" id="1727866at2759"/>
<name>A0A5N6L1S5_9ROSI</name>
<sequence length="1686" mass="183163">MASGYDKNRDYVEEVRLSRERKQKEDILNMAEAKKIQTANKKKEVAFKAIHGILLACLSLFLLLHSSGIYLFTSGFLLTRFVLDHKSECGVPPIDIYGSHAPGSVDSGCWHPKKFNKAVVIIIDALRYDFTVPFISSDGIKTPQPYHNALPFLYDTAVAQPENAFLLPFLADPPTTTLQRLKGLTTGTLPTFIDAGSNFAGTAIEEDNLIAQLRTAGKNVVHLGDDTWHSLFPGYFDMNLTKAYDSFNVWDLHTLDNGVTEHILPLLEAANTTKWDVLIGHYLGVDHAGHRYGPNHPAMTAKLQQMDTLLRRVVEKIDDDTLLVVMGDHGMDSKGDHGGESSDELEAAIWMYNKGGHFGRGSFDSRLPPPDAKTRPIFQIDLVPSLALMLGLPIPFNNLGTPIIEAFIGSSGTDFMNLALVNRLTAAQIHRYQDEYALIRKPDPETLAIPNMLWDAVKKGWIIKMMGDKPFTMDEWQSFAGAYAAYQAHNLRVCKDLWARFDLNSMAGGILVLFTSLLLLAALVRAKLDFVEQSADLLKRGLIGLIGGSVVGASIGFVFPAAGLVRTAIFAAAMAGNIGLFSCIWSLKCLPNHLFRLFPSSAWTWASIVPVLLMSIGFAANSFTIWEDEIVLFFLAFFGLLLLAGCFRLANSRSRMLGCFHVSVFMIAIRIASTSRLCRDEQAANCRTTFYASATSSTSAPWQLAICYIVALILPSAVKSHYRRTQSYQGAAPFWIGIAFQLSTILIAFYWTLNAADDGDWLAGTTLDASLLKPIRTHLAQFIFAVAVGAGGATFAYQGPHLGVDTVEVPVQAQAKSPGKKANGTPGVQEQIETRPQLVVHGTSNLYGAHFATLPITILMIPLLLVQKPMGQGSLALVSVAILSLLEVIAILSPSTSSEDGPVAPSATTLQISFGPVVLALLGHFAFFKTGHQGALSSIQWDAVFIPLKTVRYPWSPILIILNTFGGQILCAACVPLCVLWRRRYRFSSGATTAAGTILSPHIKSKITPQNPTGQKNGEQNKIPPRDLARQRILSDVARAILVHILVYATINALTTVWAAHLRRHLMLYRVFSPRWMLGAAGLLVSEIVAVWVGLGGVGYGIGSVAGVFGWPVHVDDMDRLSVLRLMRSDPCIVALSSSLGAFVPVASRPSRDAFEPPAEAMASFVKRSETALSCASGGRRIFTSGSRQRGSCRFATCAAGMTRMGMVCVMSVSRSARNATSSRLSRFGPVCALLPVAPVAVVTDTSPCLTALVCVMDTTRAGVLALVLVSRIEALVTPAYCRPGSLRSCPVARTSLRSTLPRHQSTSSQASHRLAPTYQPFKPTIPLLFITLTSIGAGYVFYDQRYSQRGSTINPTTFTPSATVASREKFSSTSSILTLTTRFDRKVLFDKLWSTGIWSIEVKQPALQIARSYTPLPPLDPTTSVANTAAKTSALAVKELKFLVRAYPEGEMSTYLSRIPPGSTVNLRGGHMEYVLPDEVTEVVFLAGGTSIAPAVQVAHALSVRGAAGDQLGRDDGKRDGSGIRTRMTILWASRARDDAFGNQLPGDSTSSRGVIMEQLEAISSRKGANGVDINTQCFFDEDKTFIQQKDVNAAVRGNTLNRMQPILPSWLSWKKTALNDEASDSLSPARESKGKRLVLISGPDGFVEQIAGRRHKLDGQVEIGISRDGLLAGIDLAGWEVVKL</sequence>
<dbReference type="UniPathway" id="UPA00196"/>
<keyword evidence="10" id="KW-0325">Glycoprotein</keyword>
<feature type="domain" description="FAD-binding FR-type" evidence="13">
    <location>
        <begin position="1358"/>
        <end position="1478"/>
    </location>
</feature>
<feature type="region of interest" description="Disordered" evidence="11">
    <location>
        <begin position="1004"/>
        <end position="1023"/>
    </location>
</feature>
<evidence type="ECO:0000256" key="4">
    <source>
        <dbReference type="ARBA" id="ARBA00022502"/>
    </source>
</evidence>
<dbReference type="Proteomes" id="UP000327013">
    <property type="component" value="Unassembled WGS sequence"/>
</dbReference>
<reference evidence="14 15" key="1">
    <citation type="submission" date="2019-06" db="EMBL/GenBank/DDBJ databases">
        <title>A chromosomal-level reference genome of Carpinus fangiana (Coryloideae, Betulaceae).</title>
        <authorList>
            <person name="Yang X."/>
            <person name="Wang Z."/>
            <person name="Zhang L."/>
            <person name="Hao G."/>
            <person name="Liu J."/>
            <person name="Yang Y."/>
        </authorList>
    </citation>
    <scope>NUCLEOTIDE SEQUENCE [LARGE SCALE GENOMIC DNA]</scope>
    <source>
        <strain evidence="14">Cfa_2016G</strain>
        <tissue evidence="14">Leaf</tissue>
    </source>
</reference>
<dbReference type="SUPFAM" id="SSF63380">
    <property type="entry name" value="Riboflavin synthase domain-like"/>
    <property type="match status" value="1"/>
</dbReference>
<dbReference type="GO" id="GO:0016491">
    <property type="term" value="F:oxidoreductase activity"/>
    <property type="evidence" value="ECO:0007669"/>
    <property type="project" value="InterPro"/>
</dbReference>
<dbReference type="InterPro" id="IPR017927">
    <property type="entry name" value="FAD-bd_FR_type"/>
</dbReference>
<feature type="transmembrane region" description="Helical" evidence="12">
    <location>
        <begin position="730"/>
        <end position="751"/>
    </location>
</feature>
<feature type="compositionally biased region" description="Polar residues" evidence="11">
    <location>
        <begin position="1007"/>
        <end position="1020"/>
    </location>
</feature>
<feature type="transmembrane region" description="Helical" evidence="12">
    <location>
        <begin position="568"/>
        <end position="590"/>
    </location>
</feature>
<evidence type="ECO:0000313" key="15">
    <source>
        <dbReference type="Proteomes" id="UP000327013"/>
    </source>
</evidence>
<evidence type="ECO:0000313" key="14">
    <source>
        <dbReference type="EMBL" id="KAB8416326.1"/>
    </source>
</evidence>
<dbReference type="GO" id="GO:0006506">
    <property type="term" value="P:GPI anchor biosynthetic process"/>
    <property type="evidence" value="ECO:0007669"/>
    <property type="project" value="UniProtKB-UniPathway"/>
</dbReference>
<feature type="transmembrane region" description="Helical" evidence="12">
    <location>
        <begin position="958"/>
        <end position="981"/>
    </location>
</feature>
<evidence type="ECO:0000256" key="8">
    <source>
        <dbReference type="ARBA" id="ARBA00022989"/>
    </source>
</evidence>
<evidence type="ECO:0000256" key="2">
    <source>
        <dbReference type="ARBA" id="ARBA00004687"/>
    </source>
</evidence>
<evidence type="ECO:0000256" key="7">
    <source>
        <dbReference type="ARBA" id="ARBA00022824"/>
    </source>
</evidence>
<dbReference type="InterPro" id="IPR002591">
    <property type="entry name" value="Phosphodiest/P_Trfase"/>
</dbReference>
<dbReference type="CDD" id="cd06183">
    <property type="entry name" value="cyt_b5_reduct_like"/>
    <property type="match status" value="1"/>
</dbReference>
<keyword evidence="8 12" id="KW-1133">Transmembrane helix</keyword>
<keyword evidence="7" id="KW-0256">Endoplasmic reticulum</keyword>
<dbReference type="InterPro" id="IPR039261">
    <property type="entry name" value="FNR_nucleotide-bd"/>
</dbReference>
<dbReference type="Gene3D" id="3.40.720.10">
    <property type="entry name" value="Alkaline Phosphatase, subunit A"/>
    <property type="match status" value="1"/>
</dbReference>
<keyword evidence="4" id="KW-0337">GPI-anchor biosynthesis</keyword>
<comment type="similarity">
    <text evidence="3">Belongs to the PIGG/PIGN/PIGO family. PIGO subfamily.</text>
</comment>
<keyword evidence="6 12" id="KW-0812">Transmembrane</keyword>
<comment type="caution">
    <text evidence="14">The sequence shown here is derived from an EMBL/GenBank/DDBJ whole genome shotgun (WGS) entry which is preliminary data.</text>
</comment>
<feature type="transmembrane region" description="Helical" evidence="12">
    <location>
        <begin position="503"/>
        <end position="522"/>
    </location>
</feature>
<dbReference type="InterPro" id="IPR008333">
    <property type="entry name" value="Cbr1-like_FAD-bd_dom"/>
</dbReference>
<feature type="transmembrane region" description="Helical" evidence="12">
    <location>
        <begin position="602"/>
        <end position="624"/>
    </location>
</feature>
<dbReference type="SUPFAM" id="SSF53649">
    <property type="entry name" value="Alkaline phosphatase-like"/>
    <property type="match status" value="1"/>
</dbReference>
<dbReference type="InterPro" id="IPR037675">
    <property type="entry name" value="PIG-O_N"/>
</dbReference>
<evidence type="ECO:0000256" key="12">
    <source>
        <dbReference type="SAM" id="Phobius"/>
    </source>
</evidence>
<protein>
    <recommendedName>
        <fullName evidence="13">FAD-binding FR-type domain-containing protein</fullName>
    </recommendedName>
</protein>
<evidence type="ECO:0000259" key="13">
    <source>
        <dbReference type="PROSITE" id="PS51384"/>
    </source>
</evidence>
<dbReference type="InterPro" id="IPR039524">
    <property type="entry name" value="PIGO/GPI13"/>
</dbReference>
<dbReference type="GO" id="GO:0051377">
    <property type="term" value="F:mannose-ethanolamine phosphotransferase activity"/>
    <property type="evidence" value="ECO:0007669"/>
    <property type="project" value="InterPro"/>
</dbReference>
<dbReference type="InterPro" id="IPR017850">
    <property type="entry name" value="Alkaline_phosphatase_core_sf"/>
</dbReference>
<feature type="transmembrane region" description="Helical" evidence="12">
    <location>
        <begin position="846"/>
        <end position="866"/>
    </location>
</feature>
<keyword evidence="9 12" id="KW-0472">Membrane</keyword>
<dbReference type="Pfam" id="PF00970">
    <property type="entry name" value="FAD_binding_6"/>
    <property type="match status" value="1"/>
</dbReference>
<comment type="pathway">
    <text evidence="2">Glycolipid biosynthesis; glycosylphosphatidylinositol-anchor biosynthesis.</text>
</comment>
<dbReference type="CDD" id="cd16023">
    <property type="entry name" value="GPI_EPT_3"/>
    <property type="match status" value="1"/>
</dbReference>
<evidence type="ECO:0000256" key="9">
    <source>
        <dbReference type="ARBA" id="ARBA00023136"/>
    </source>
</evidence>
<evidence type="ECO:0000256" key="6">
    <source>
        <dbReference type="ARBA" id="ARBA00022692"/>
    </source>
</evidence>
<feature type="transmembrane region" description="Helical" evidence="12">
    <location>
        <begin position="542"/>
        <end position="562"/>
    </location>
</feature>
<evidence type="ECO:0000256" key="3">
    <source>
        <dbReference type="ARBA" id="ARBA00008695"/>
    </source>
</evidence>
<feature type="transmembrane region" description="Helical" evidence="12">
    <location>
        <begin position="1040"/>
        <end position="1060"/>
    </location>
</feature>
<dbReference type="InterPro" id="IPR017938">
    <property type="entry name" value="Riboflavin_synthase-like_b-brl"/>
</dbReference>
<dbReference type="EMBL" id="VIBQ01000031">
    <property type="protein sequence ID" value="KAB8416326.1"/>
    <property type="molecule type" value="Genomic_DNA"/>
</dbReference>
<dbReference type="PROSITE" id="PS51384">
    <property type="entry name" value="FAD_FR"/>
    <property type="match status" value="1"/>
</dbReference>
<feature type="transmembrane region" description="Helical" evidence="12">
    <location>
        <begin position="630"/>
        <end position="650"/>
    </location>
</feature>
<accession>A0A5N6L1S5</accession>
<dbReference type="Gene3D" id="2.40.30.10">
    <property type="entry name" value="Translation factors"/>
    <property type="match status" value="1"/>
</dbReference>
<organism evidence="14 15">
    <name type="scientific">Carpinus fangiana</name>
    <dbReference type="NCBI Taxonomy" id="176857"/>
    <lineage>
        <taxon>Eukaryota</taxon>
        <taxon>Viridiplantae</taxon>
        <taxon>Streptophyta</taxon>
        <taxon>Embryophyta</taxon>
        <taxon>Tracheophyta</taxon>
        <taxon>Spermatophyta</taxon>
        <taxon>Magnoliopsida</taxon>
        <taxon>eudicotyledons</taxon>
        <taxon>Gunneridae</taxon>
        <taxon>Pentapetalae</taxon>
        <taxon>rosids</taxon>
        <taxon>fabids</taxon>
        <taxon>Fagales</taxon>
        <taxon>Betulaceae</taxon>
        <taxon>Carpinus</taxon>
    </lineage>
</organism>
<dbReference type="GO" id="GO:0005789">
    <property type="term" value="C:endoplasmic reticulum membrane"/>
    <property type="evidence" value="ECO:0007669"/>
    <property type="project" value="UniProtKB-SubCell"/>
</dbReference>
<proteinExistence type="inferred from homology"/>
<keyword evidence="15" id="KW-1185">Reference proteome</keyword>